<sequence>MKKLAKVGLLTIALTTVFGTSVQAANIMFETASTKISQQNGKWASQAYTEGSYGTKYSRTYTEIWYNGKKVDWDTSRKEEGKSSYAVAYAPIKGGDVYSTSNHRIWYGESDSKSIETASRDEI</sequence>
<feature type="signal peptide" evidence="1">
    <location>
        <begin position="1"/>
        <end position="24"/>
    </location>
</feature>
<comment type="caution">
    <text evidence="2">The sequence shown here is derived from an EMBL/GenBank/DDBJ whole genome shotgun (WGS) entry which is preliminary data.</text>
</comment>
<proteinExistence type="predicted"/>
<gene>
    <name evidence="2" type="ORF">M5X09_10775</name>
</gene>
<evidence type="ECO:0000256" key="1">
    <source>
        <dbReference type="SAM" id="SignalP"/>
    </source>
</evidence>
<feature type="chain" id="PRO_5047372992" evidence="1">
    <location>
        <begin position="25"/>
        <end position="123"/>
    </location>
</feature>
<evidence type="ECO:0000313" key="2">
    <source>
        <dbReference type="EMBL" id="MCY9520156.1"/>
    </source>
</evidence>
<accession>A0ABT4DW08</accession>
<protein>
    <submittedName>
        <fullName evidence="2">Uncharacterized protein</fullName>
    </submittedName>
</protein>
<organism evidence="2 3">
    <name type="scientific">Paenibacillus apiarius</name>
    <dbReference type="NCBI Taxonomy" id="46240"/>
    <lineage>
        <taxon>Bacteria</taxon>
        <taxon>Bacillati</taxon>
        <taxon>Bacillota</taxon>
        <taxon>Bacilli</taxon>
        <taxon>Bacillales</taxon>
        <taxon>Paenibacillaceae</taxon>
        <taxon>Paenibacillus</taxon>
    </lineage>
</organism>
<evidence type="ECO:0000313" key="3">
    <source>
        <dbReference type="Proteomes" id="UP001207626"/>
    </source>
</evidence>
<dbReference type="Proteomes" id="UP001207626">
    <property type="component" value="Unassembled WGS sequence"/>
</dbReference>
<reference evidence="2 3" key="1">
    <citation type="submission" date="2022-05" db="EMBL/GenBank/DDBJ databases">
        <title>Genome Sequencing of Bee-Associated Microbes.</title>
        <authorList>
            <person name="Dunlap C."/>
        </authorList>
    </citation>
    <scope>NUCLEOTIDE SEQUENCE [LARGE SCALE GENOMIC DNA]</scope>
    <source>
        <strain evidence="2 3">NRRL NRS-1438</strain>
    </source>
</reference>
<name>A0ABT4DW08_9BACL</name>
<dbReference type="EMBL" id="JAMDLW010000012">
    <property type="protein sequence ID" value="MCY9520156.1"/>
    <property type="molecule type" value="Genomic_DNA"/>
</dbReference>
<keyword evidence="3" id="KW-1185">Reference proteome</keyword>
<dbReference type="RefSeq" id="WP_087432311.1">
    <property type="nucleotide sequence ID" value="NZ_JAMDLV010000018.1"/>
</dbReference>
<keyword evidence="1" id="KW-0732">Signal</keyword>